<organism evidence="1 2">
    <name type="scientific">Planoprotostelium fungivorum</name>
    <dbReference type="NCBI Taxonomy" id="1890364"/>
    <lineage>
        <taxon>Eukaryota</taxon>
        <taxon>Amoebozoa</taxon>
        <taxon>Evosea</taxon>
        <taxon>Variosea</taxon>
        <taxon>Cavosteliida</taxon>
        <taxon>Cavosteliaceae</taxon>
        <taxon>Planoprotostelium</taxon>
    </lineage>
</organism>
<dbReference type="AlphaFoldDB" id="A0A2P6NFG0"/>
<accession>A0A2P6NFG0</accession>
<protein>
    <submittedName>
        <fullName evidence="1">Uncharacterized protein</fullName>
    </submittedName>
</protein>
<dbReference type="Proteomes" id="UP000241769">
    <property type="component" value="Unassembled WGS sequence"/>
</dbReference>
<gene>
    <name evidence="1" type="ORF">PROFUN_09968</name>
</gene>
<dbReference type="OrthoDB" id="2376497at2759"/>
<comment type="caution">
    <text evidence="1">The sequence shown here is derived from an EMBL/GenBank/DDBJ whole genome shotgun (WGS) entry which is preliminary data.</text>
</comment>
<keyword evidence="2" id="KW-1185">Reference proteome</keyword>
<reference evidence="1 2" key="1">
    <citation type="journal article" date="2018" name="Genome Biol. Evol.">
        <title>Multiple Roots of Fruiting Body Formation in Amoebozoa.</title>
        <authorList>
            <person name="Hillmann F."/>
            <person name="Forbes G."/>
            <person name="Novohradska S."/>
            <person name="Ferling I."/>
            <person name="Riege K."/>
            <person name="Groth M."/>
            <person name="Westermann M."/>
            <person name="Marz M."/>
            <person name="Spaller T."/>
            <person name="Winckler T."/>
            <person name="Schaap P."/>
            <person name="Glockner G."/>
        </authorList>
    </citation>
    <scope>NUCLEOTIDE SEQUENCE [LARGE SCALE GENOMIC DNA]</scope>
    <source>
        <strain evidence="1 2">Jena</strain>
    </source>
</reference>
<name>A0A2P6NFG0_9EUKA</name>
<sequence>MKDSASFQNHCSGKRLCGPEAYEELVEEMGSERDLINSFIDEEGGEKEISVEDESGVRTYKVSIALVLDMKALCSIMGLYSCYNHGTKWGCPWCLVTSEKIGDFTHEKWDFRDIDQMVKAGKELEVQGVHTKTESIRERIRWDCVEKRSMIKSSHLAIENSCSSCGSSVRHPRYTAYIYGHHSPSHEDPDPLGCSLRNAQDREEVSEQLIECLEGHRMDLKIYKPKDSEKGMTFSERLKKSRFNRVLYLKILSNYKLLLDWRVSRQLAAQLPL</sequence>
<proteinExistence type="predicted"/>
<evidence type="ECO:0000313" key="2">
    <source>
        <dbReference type="Proteomes" id="UP000241769"/>
    </source>
</evidence>
<evidence type="ECO:0000313" key="1">
    <source>
        <dbReference type="EMBL" id="PRP82706.1"/>
    </source>
</evidence>
<dbReference type="EMBL" id="MDYQ01000097">
    <property type="protein sequence ID" value="PRP82706.1"/>
    <property type="molecule type" value="Genomic_DNA"/>
</dbReference>
<dbReference type="InParanoid" id="A0A2P6NFG0"/>